<accession>A0A0D3I646</accession>
<dbReference type="KEGG" id="ehx:EMIHUDRAFT_49514"/>
<dbReference type="PaxDb" id="2903-EOD06731"/>
<dbReference type="GeneID" id="17252881"/>
<organism evidence="1 2">
    <name type="scientific">Emiliania huxleyi (strain CCMP1516)</name>
    <dbReference type="NCBI Taxonomy" id="280463"/>
    <lineage>
        <taxon>Eukaryota</taxon>
        <taxon>Haptista</taxon>
        <taxon>Haptophyta</taxon>
        <taxon>Prymnesiophyceae</taxon>
        <taxon>Isochrysidales</taxon>
        <taxon>Noelaerhabdaceae</taxon>
        <taxon>Emiliania</taxon>
    </lineage>
</organism>
<dbReference type="RefSeq" id="XP_005759160.1">
    <property type="nucleotide sequence ID" value="XM_005759103.1"/>
</dbReference>
<dbReference type="Pfam" id="PF11360">
    <property type="entry name" value="DUF3110"/>
    <property type="match status" value="1"/>
</dbReference>
<evidence type="ECO:0000313" key="1">
    <source>
        <dbReference type="EnsemblProtists" id="EOD06731"/>
    </source>
</evidence>
<dbReference type="Proteomes" id="UP000013827">
    <property type="component" value="Unassembled WGS sequence"/>
</dbReference>
<dbReference type="InterPro" id="IPR021503">
    <property type="entry name" value="DUF3110"/>
</dbReference>
<keyword evidence="2" id="KW-1185">Reference proteome</keyword>
<dbReference type="HOGENOM" id="CLU_131947_0_0_1"/>
<dbReference type="EnsemblProtists" id="EOD06731">
    <property type="protein sequence ID" value="EOD06731"/>
    <property type="gene ID" value="EMIHUDRAFT_49514"/>
</dbReference>
<dbReference type="STRING" id="2903.R1D754"/>
<dbReference type="AlphaFoldDB" id="A0A0D3I646"/>
<proteinExistence type="predicted"/>
<protein>
    <submittedName>
        <fullName evidence="1">Uncharacterized protein</fullName>
    </submittedName>
</protein>
<sequence length="93" mass="10261">WVLLFNAAQKDEGVYTLQGNKPDVGRRTYLVGFSEKDDAESFVSLLEAETFDPASVSRWSSLQLQAFCETANFDLALVPCGGLLLPPSQNVYD</sequence>
<reference evidence="2" key="1">
    <citation type="journal article" date="2013" name="Nature">
        <title>Pan genome of the phytoplankton Emiliania underpins its global distribution.</title>
        <authorList>
            <person name="Read B.A."/>
            <person name="Kegel J."/>
            <person name="Klute M.J."/>
            <person name="Kuo A."/>
            <person name="Lefebvre S.C."/>
            <person name="Maumus F."/>
            <person name="Mayer C."/>
            <person name="Miller J."/>
            <person name="Monier A."/>
            <person name="Salamov A."/>
            <person name="Young J."/>
            <person name="Aguilar M."/>
            <person name="Claverie J.M."/>
            <person name="Frickenhaus S."/>
            <person name="Gonzalez K."/>
            <person name="Herman E.K."/>
            <person name="Lin Y.C."/>
            <person name="Napier J."/>
            <person name="Ogata H."/>
            <person name="Sarno A.F."/>
            <person name="Shmutz J."/>
            <person name="Schroeder D."/>
            <person name="de Vargas C."/>
            <person name="Verret F."/>
            <person name="von Dassow P."/>
            <person name="Valentin K."/>
            <person name="Van de Peer Y."/>
            <person name="Wheeler G."/>
            <person name="Dacks J.B."/>
            <person name="Delwiche C.F."/>
            <person name="Dyhrman S.T."/>
            <person name="Glockner G."/>
            <person name="John U."/>
            <person name="Richards T."/>
            <person name="Worden A.Z."/>
            <person name="Zhang X."/>
            <person name="Grigoriev I.V."/>
            <person name="Allen A.E."/>
            <person name="Bidle K."/>
            <person name="Borodovsky M."/>
            <person name="Bowler C."/>
            <person name="Brownlee C."/>
            <person name="Cock J.M."/>
            <person name="Elias M."/>
            <person name="Gladyshev V.N."/>
            <person name="Groth M."/>
            <person name="Guda C."/>
            <person name="Hadaegh A."/>
            <person name="Iglesias-Rodriguez M.D."/>
            <person name="Jenkins J."/>
            <person name="Jones B.M."/>
            <person name="Lawson T."/>
            <person name="Leese F."/>
            <person name="Lindquist E."/>
            <person name="Lobanov A."/>
            <person name="Lomsadze A."/>
            <person name="Malik S.B."/>
            <person name="Marsh M.E."/>
            <person name="Mackinder L."/>
            <person name="Mock T."/>
            <person name="Mueller-Roeber B."/>
            <person name="Pagarete A."/>
            <person name="Parker M."/>
            <person name="Probert I."/>
            <person name="Quesneville H."/>
            <person name="Raines C."/>
            <person name="Rensing S.A."/>
            <person name="Riano-Pachon D.M."/>
            <person name="Richier S."/>
            <person name="Rokitta S."/>
            <person name="Shiraiwa Y."/>
            <person name="Soanes D.M."/>
            <person name="van der Giezen M."/>
            <person name="Wahlund T.M."/>
            <person name="Williams B."/>
            <person name="Wilson W."/>
            <person name="Wolfe G."/>
            <person name="Wurch L.L."/>
        </authorList>
    </citation>
    <scope>NUCLEOTIDE SEQUENCE</scope>
</reference>
<evidence type="ECO:0000313" key="2">
    <source>
        <dbReference type="Proteomes" id="UP000013827"/>
    </source>
</evidence>
<reference evidence="1" key="2">
    <citation type="submission" date="2024-10" db="UniProtKB">
        <authorList>
            <consortium name="EnsemblProtists"/>
        </authorList>
    </citation>
    <scope>IDENTIFICATION</scope>
</reference>
<name>A0A0D3I646_EMIH1</name>